<dbReference type="InterPro" id="IPR011991">
    <property type="entry name" value="ArsR-like_HTH"/>
</dbReference>
<dbReference type="InterPro" id="IPR036390">
    <property type="entry name" value="WH_DNA-bd_sf"/>
</dbReference>
<dbReference type="Gene3D" id="1.10.10.10">
    <property type="entry name" value="Winged helix-like DNA-binding domain superfamily/Winged helix DNA-binding domain"/>
    <property type="match status" value="1"/>
</dbReference>
<dbReference type="CDD" id="cd00090">
    <property type="entry name" value="HTH_ARSR"/>
    <property type="match status" value="1"/>
</dbReference>
<dbReference type="Pfam" id="PF12840">
    <property type="entry name" value="HTH_20"/>
    <property type="match status" value="1"/>
</dbReference>
<organism evidence="2">
    <name type="scientific">uncultured Solirubrobacteraceae bacterium</name>
    <dbReference type="NCBI Taxonomy" id="1162706"/>
    <lineage>
        <taxon>Bacteria</taxon>
        <taxon>Bacillati</taxon>
        <taxon>Actinomycetota</taxon>
        <taxon>Thermoleophilia</taxon>
        <taxon>Solirubrobacterales</taxon>
        <taxon>Solirubrobacteraceae</taxon>
        <taxon>environmental samples</taxon>
    </lineage>
</organism>
<reference evidence="2" key="1">
    <citation type="submission" date="2020-02" db="EMBL/GenBank/DDBJ databases">
        <authorList>
            <person name="Meier V. D."/>
        </authorList>
    </citation>
    <scope>NUCLEOTIDE SEQUENCE</scope>
    <source>
        <strain evidence="2">AVDCRST_MAG85</strain>
    </source>
</reference>
<sequence>MASDGDDFGRKVHRALAHPLRVRILELARERDEISPVDVSEEVGESLGVVSYHVRALASAGLLELSGRTFRRGAVKHHYTATPQLGLTLRARMPAERAGEVAERIRAVFKEAGEGAAEDDPELTVVVHHSSGTNAS</sequence>
<dbReference type="SUPFAM" id="SSF46785">
    <property type="entry name" value="Winged helix' DNA-binding domain"/>
    <property type="match status" value="1"/>
</dbReference>
<dbReference type="AlphaFoldDB" id="A0A6J4U0D7"/>
<evidence type="ECO:0000313" key="2">
    <source>
        <dbReference type="EMBL" id="CAA9535578.1"/>
    </source>
</evidence>
<accession>A0A6J4U0D7</accession>
<dbReference type="SMART" id="SM00418">
    <property type="entry name" value="HTH_ARSR"/>
    <property type="match status" value="1"/>
</dbReference>
<evidence type="ECO:0000259" key="1">
    <source>
        <dbReference type="SMART" id="SM00418"/>
    </source>
</evidence>
<protein>
    <recommendedName>
        <fullName evidence="1">HTH arsR-type domain-containing protein</fullName>
    </recommendedName>
</protein>
<dbReference type="GO" id="GO:0003700">
    <property type="term" value="F:DNA-binding transcription factor activity"/>
    <property type="evidence" value="ECO:0007669"/>
    <property type="project" value="InterPro"/>
</dbReference>
<name>A0A6J4U0D7_9ACTN</name>
<feature type="domain" description="HTH arsR-type" evidence="1">
    <location>
        <begin position="11"/>
        <end position="94"/>
    </location>
</feature>
<gene>
    <name evidence="2" type="ORF">AVDCRST_MAG85-4081</name>
</gene>
<proteinExistence type="predicted"/>
<dbReference type="InterPro" id="IPR036388">
    <property type="entry name" value="WH-like_DNA-bd_sf"/>
</dbReference>
<dbReference type="InterPro" id="IPR001845">
    <property type="entry name" value="HTH_ArsR_DNA-bd_dom"/>
</dbReference>
<dbReference type="EMBL" id="CADCVT010000461">
    <property type="protein sequence ID" value="CAA9535578.1"/>
    <property type="molecule type" value="Genomic_DNA"/>
</dbReference>